<sequence>MEISRKEKFSSKKRTTTKKWPKIVLATTFVLGLGTTSVFAAKPDLAGYLYNQIVSFTYKADIDKALNDEKNSLLTNLSSNISAIFNNTKQELENEKQKIIEDKKGEIKAHYDQEMAEVTKKKDEAITKKKEEMNADAIKTSTKIQEEITKEIEQELKKNTK</sequence>
<accession>A0ABS2ZGB3</accession>
<feature type="coiled-coil region" evidence="1">
    <location>
        <begin position="82"/>
        <end position="109"/>
    </location>
</feature>
<dbReference type="EMBL" id="JAFHKS010000044">
    <property type="protein sequence ID" value="MBN3546456.1"/>
    <property type="molecule type" value="Genomic_DNA"/>
</dbReference>
<evidence type="ECO:0000313" key="3">
    <source>
        <dbReference type="Proteomes" id="UP001319060"/>
    </source>
</evidence>
<keyword evidence="3" id="KW-1185">Reference proteome</keyword>
<proteinExistence type="predicted"/>
<comment type="caution">
    <text evidence="2">The sequence shown here is derived from an EMBL/GenBank/DDBJ whole genome shotgun (WGS) entry which is preliminary data.</text>
</comment>
<reference evidence="2 3" key="1">
    <citation type="submission" date="2021-01" db="EMBL/GenBank/DDBJ databases">
        <title>Genome Sequencing of Type Strains.</title>
        <authorList>
            <person name="Lemaire J.F."/>
            <person name="Inderbitzin P."/>
            <person name="Collins S.B."/>
            <person name="Wespe N."/>
            <person name="Knight-Connoni V."/>
        </authorList>
    </citation>
    <scope>NUCLEOTIDE SEQUENCE [LARGE SCALE GENOMIC DNA]</scope>
    <source>
        <strain evidence="2 3">DSM 14730</strain>
    </source>
</reference>
<dbReference type="Proteomes" id="UP001319060">
    <property type="component" value="Unassembled WGS sequence"/>
</dbReference>
<keyword evidence="1" id="KW-0175">Coiled coil</keyword>
<organism evidence="2 3">
    <name type="scientific">Fictibacillus barbaricus</name>
    <dbReference type="NCBI Taxonomy" id="182136"/>
    <lineage>
        <taxon>Bacteria</taxon>
        <taxon>Bacillati</taxon>
        <taxon>Bacillota</taxon>
        <taxon>Bacilli</taxon>
        <taxon>Bacillales</taxon>
        <taxon>Fictibacillaceae</taxon>
        <taxon>Fictibacillus</taxon>
    </lineage>
</organism>
<gene>
    <name evidence="2" type="ORF">JYA64_14205</name>
</gene>
<evidence type="ECO:0008006" key="4">
    <source>
        <dbReference type="Google" id="ProtNLM"/>
    </source>
</evidence>
<name>A0ABS2ZGB3_9BACL</name>
<evidence type="ECO:0000313" key="2">
    <source>
        <dbReference type="EMBL" id="MBN3546456.1"/>
    </source>
</evidence>
<dbReference type="RefSeq" id="WP_188400781.1">
    <property type="nucleotide sequence ID" value="NZ_BMCE01000001.1"/>
</dbReference>
<evidence type="ECO:0000256" key="1">
    <source>
        <dbReference type="SAM" id="Coils"/>
    </source>
</evidence>
<protein>
    <recommendedName>
        <fullName evidence="4">DUF5667 domain-containing protein</fullName>
    </recommendedName>
</protein>